<dbReference type="SUPFAM" id="SSF47162">
    <property type="entry name" value="Apolipoprotein"/>
    <property type="match status" value="1"/>
</dbReference>
<evidence type="ECO:0008006" key="4">
    <source>
        <dbReference type="Google" id="ProtNLM"/>
    </source>
</evidence>
<keyword evidence="1" id="KW-0472">Membrane</keyword>
<proteinExistence type="predicted"/>
<dbReference type="EMBL" id="JABBVZ010000229">
    <property type="protein sequence ID" value="NMP25094.1"/>
    <property type="molecule type" value="Genomic_DNA"/>
</dbReference>
<dbReference type="AlphaFoldDB" id="A0A7Y0L868"/>
<name>A0A7Y0L868_9FIRM</name>
<dbReference type="RefSeq" id="WP_169103291.1">
    <property type="nucleotide sequence ID" value="NZ_JABBVZ010000229.1"/>
</dbReference>
<organism evidence="2 3">
    <name type="scientific">Sulfobacillus harzensis</name>
    <dbReference type="NCBI Taxonomy" id="2729629"/>
    <lineage>
        <taxon>Bacteria</taxon>
        <taxon>Bacillati</taxon>
        <taxon>Bacillota</taxon>
        <taxon>Clostridia</taxon>
        <taxon>Eubacteriales</taxon>
        <taxon>Clostridiales Family XVII. Incertae Sedis</taxon>
        <taxon>Sulfobacillus</taxon>
    </lineage>
</organism>
<gene>
    <name evidence="2" type="ORF">HIJ39_22610</name>
</gene>
<sequence>MSDQPPTPPTTQDFPDHWGFYLLQAINRLDDKIDGVRREQERTADALRQELGQEISIVRQELGQEISTVRQELGHGLGGLRQEMQALDAKFDQKLTNLQYWYWGTLVVIIVGFVTILLTHP</sequence>
<keyword evidence="3" id="KW-1185">Reference proteome</keyword>
<reference evidence="2 3" key="1">
    <citation type="submission" date="2020-04" db="EMBL/GenBank/DDBJ databases">
        <authorList>
            <person name="Zhang R."/>
            <person name="Schippers A."/>
        </authorList>
    </citation>
    <scope>NUCLEOTIDE SEQUENCE [LARGE SCALE GENOMIC DNA]</scope>
    <source>
        <strain evidence="2 3">DSM 109850</strain>
    </source>
</reference>
<keyword evidence="1" id="KW-0812">Transmembrane</keyword>
<dbReference type="Proteomes" id="UP000533476">
    <property type="component" value="Unassembled WGS sequence"/>
</dbReference>
<comment type="caution">
    <text evidence="2">The sequence shown here is derived from an EMBL/GenBank/DDBJ whole genome shotgun (WGS) entry which is preliminary data.</text>
</comment>
<evidence type="ECO:0000256" key="1">
    <source>
        <dbReference type="SAM" id="Phobius"/>
    </source>
</evidence>
<evidence type="ECO:0000313" key="3">
    <source>
        <dbReference type="Proteomes" id="UP000533476"/>
    </source>
</evidence>
<evidence type="ECO:0000313" key="2">
    <source>
        <dbReference type="EMBL" id="NMP25094.1"/>
    </source>
</evidence>
<protein>
    <recommendedName>
        <fullName evidence="4">DUF1640 domain-containing protein</fullName>
    </recommendedName>
</protein>
<feature type="transmembrane region" description="Helical" evidence="1">
    <location>
        <begin position="100"/>
        <end position="119"/>
    </location>
</feature>
<accession>A0A7Y0L868</accession>
<keyword evidence="1" id="KW-1133">Transmembrane helix</keyword>
<dbReference type="Gene3D" id="1.20.120.20">
    <property type="entry name" value="Apolipoprotein"/>
    <property type="match status" value="1"/>
</dbReference>